<reference evidence="1 2" key="1">
    <citation type="journal article" date="2012" name="Mol. Biol. Evol.">
        <title>Genome reduction and co-evolution between the primary and secondary bacterial symbionts of psyllids.</title>
        <authorList>
            <person name="Sloan D.B."/>
            <person name="Moran N.A."/>
        </authorList>
    </citation>
    <scope>NUCLEOTIDE SEQUENCE [LARGE SCALE GENOMIC DNA]</scope>
    <source>
        <strain evidence="1 2">PC</strain>
    </source>
</reference>
<dbReference type="AlphaFoldDB" id="J3Z1Z8"/>
<evidence type="ECO:0000313" key="1">
    <source>
        <dbReference type="EMBL" id="AFP84284.1"/>
    </source>
</evidence>
<dbReference type="PATRIC" id="fig|1202540.3.peg.59"/>
<organism evidence="1 2">
    <name type="scientific">Candidatus Carsonella ruddii PC isolate NHV</name>
    <dbReference type="NCBI Taxonomy" id="1202540"/>
    <lineage>
        <taxon>Bacteria</taxon>
        <taxon>Pseudomonadati</taxon>
        <taxon>Pseudomonadota</taxon>
        <taxon>Gammaproteobacteria</taxon>
        <taxon>Oceanospirillales</taxon>
        <taxon>Halomonadaceae</taxon>
        <taxon>Zymobacter group</taxon>
        <taxon>Candidatus Carsonella</taxon>
    </lineage>
</organism>
<name>J3Z1Z8_CARRU</name>
<accession>J3Z1Z8</accession>
<protein>
    <submittedName>
        <fullName evidence="1">Uncharacterized protein</fullName>
    </submittedName>
</protein>
<sequence length="44" mass="5559">MLFIIRYKKERFLSFLKRFKKSVNKKKLINNIKKNKYKILKKIK</sequence>
<dbReference type="RefSeq" id="WP_014887583.1">
    <property type="nucleotide sequence ID" value="NC_018418.1"/>
</dbReference>
<dbReference type="KEGG" id="crv:A357_065"/>
<gene>
    <name evidence="1" type="ORF">A357_065</name>
</gene>
<dbReference type="HOGENOM" id="CLU_3213784_0_0_6"/>
<proteinExistence type="predicted"/>
<dbReference type="EMBL" id="CP003545">
    <property type="protein sequence ID" value="AFP84284.1"/>
    <property type="molecule type" value="Genomic_DNA"/>
</dbReference>
<dbReference type="Proteomes" id="UP000003935">
    <property type="component" value="Chromosome"/>
</dbReference>
<evidence type="ECO:0000313" key="2">
    <source>
        <dbReference type="Proteomes" id="UP000003935"/>
    </source>
</evidence>